<organism evidence="3">
    <name type="scientific">Thiothrix fructosivorans</name>
    <dbReference type="NCBI Taxonomy" id="111770"/>
    <lineage>
        <taxon>Bacteria</taxon>
        <taxon>Pseudomonadati</taxon>
        <taxon>Pseudomonadota</taxon>
        <taxon>Gammaproteobacteria</taxon>
        <taxon>Thiotrichales</taxon>
        <taxon>Thiotrichaceae</taxon>
        <taxon>Thiothrix</taxon>
    </lineage>
</organism>
<dbReference type="Proteomes" id="UP000664466">
    <property type="component" value="Unassembled WGS sequence"/>
</dbReference>
<dbReference type="EMBL" id="CP072748">
    <property type="protein sequence ID" value="QTX11587.1"/>
    <property type="molecule type" value="Genomic_DNA"/>
</dbReference>
<evidence type="ECO:0000313" key="2">
    <source>
        <dbReference type="EMBL" id="MBO0612964.1"/>
    </source>
</evidence>
<proteinExistence type="predicted"/>
<evidence type="ECO:0000313" key="3">
    <source>
        <dbReference type="EMBL" id="QTX11587.1"/>
    </source>
</evidence>
<keyword evidence="1" id="KW-0472">Membrane</keyword>
<evidence type="ECO:0000256" key="1">
    <source>
        <dbReference type="SAM" id="Phobius"/>
    </source>
</evidence>
<keyword evidence="1" id="KW-1133">Transmembrane helix</keyword>
<name>A0A8B0SPH9_9GAMM</name>
<reference evidence="2 4" key="1">
    <citation type="submission" date="2021-03" db="EMBL/GenBank/DDBJ databases">
        <title>Draft genome and methylome analysis of Thiotrix fructosivoruns ATCC 49748.</title>
        <authorList>
            <person name="Fomenkov A."/>
            <person name="Grabovich M.Y."/>
            <person name="Roberts R.J."/>
        </authorList>
    </citation>
    <scope>NUCLEOTIDE SEQUENCE [LARGE SCALE GENOMIC DNA]</scope>
    <source>
        <strain evidence="2 4">ATCC 49748</strain>
    </source>
</reference>
<protein>
    <submittedName>
        <fullName evidence="3">Uncharacterized protein</fullName>
    </submittedName>
</protein>
<keyword evidence="1" id="KW-0812">Transmembrane</keyword>
<accession>A0A8B0SPH9</accession>
<evidence type="ECO:0000313" key="4">
    <source>
        <dbReference type="Proteomes" id="UP000664466"/>
    </source>
</evidence>
<gene>
    <name evidence="3" type="ORF">J1836_004330</name>
    <name evidence="2" type="ORF">J1836_08495</name>
</gene>
<feature type="transmembrane region" description="Helical" evidence="1">
    <location>
        <begin position="51"/>
        <end position="69"/>
    </location>
</feature>
<feature type="transmembrane region" description="Helical" evidence="1">
    <location>
        <begin position="89"/>
        <end position="106"/>
    </location>
</feature>
<reference evidence="3" key="2">
    <citation type="submission" date="2021-04" db="EMBL/GenBank/DDBJ databases">
        <title>Complete Genome and methylome analysis of Thiothrix fructosivorans ATCC 49748.</title>
        <authorList>
            <person name="Fomenkov A."/>
            <person name="Sun L."/>
            <person name="Vincze T."/>
            <person name="Grabovich M.Y."/>
            <person name="Roberts R.J."/>
        </authorList>
    </citation>
    <scope>NUCLEOTIDE SEQUENCE</scope>
    <source>
        <strain evidence="3">ATCC 49748</strain>
    </source>
</reference>
<sequence>MSNPLLSPSENGELAALRSNGAAHVTESNFGNTVSTHPTDNALIPFFNVTWARFIAALIVAFNGGAYVGGNLVPVSYELVQGVHTGLPFIFNGLGLVVCGAVAHALHDTPRAVLFTAAQTLMTSWI</sequence>
<keyword evidence="4" id="KW-1185">Reference proteome</keyword>
<dbReference type="AlphaFoldDB" id="A0A8B0SPH9"/>
<dbReference type="RefSeq" id="WP_207250703.1">
    <property type="nucleotide sequence ID" value="NZ_JAFMPM010000006.1"/>
</dbReference>
<dbReference type="EMBL" id="JAFMPM010000006">
    <property type="protein sequence ID" value="MBO0612964.1"/>
    <property type="molecule type" value="Genomic_DNA"/>
</dbReference>